<accession>A0ABS7XP29</accession>
<evidence type="ECO:0000313" key="2">
    <source>
        <dbReference type="EMBL" id="MCA0131755.1"/>
    </source>
</evidence>
<comment type="caution">
    <text evidence="2">The sequence shown here is derived from an EMBL/GenBank/DDBJ whole genome shotgun (WGS) entry which is preliminary data.</text>
</comment>
<evidence type="ECO:0000256" key="1">
    <source>
        <dbReference type="SAM" id="Phobius"/>
    </source>
</evidence>
<organism evidence="2 3">
    <name type="scientific">Winogradskyella alexanderae</name>
    <dbReference type="NCBI Taxonomy" id="2877123"/>
    <lineage>
        <taxon>Bacteria</taxon>
        <taxon>Pseudomonadati</taxon>
        <taxon>Bacteroidota</taxon>
        <taxon>Flavobacteriia</taxon>
        <taxon>Flavobacteriales</taxon>
        <taxon>Flavobacteriaceae</taxon>
        <taxon>Winogradskyella</taxon>
    </lineage>
</organism>
<evidence type="ECO:0000313" key="3">
    <source>
        <dbReference type="Proteomes" id="UP001198901"/>
    </source>
</evidence>
<name>A0ABS7XP29_9FLAO</name>
<keyword evidence="1" id="KW-1133">Transmembrane helix</keyword>
<dbReference type="RefSeq" id="WP_224526274.1">
    <property type="nucleotide sequence ID" value="NZ_JAIUJR010000002.1"/>
</dbReference>
<sequence length="355" mass="42567">MKSLTRYKKVIKWVFWITISLIVFLTFQAIYETEDWKFFDVDFNSRDHIISAYGSLIGGILAFLSILFVLYQVYEQREQIMVEKQDAAKDKLQDLKDRLLLLTNYLKTLEKDILRHGERMESFFKAEKEYPSKMNTMYFNTNKNFERVIEMDILSNFKAFQAFFKEDEEDWQKQFVNLYEISDFYNEAFKDLKKKYTFHIEDKVAKQKQIAADMMELLNANSRLVDDYRIKYGVEDYLTKPWSNLINQYTPTHYAYLQEVQDAGEVPDFRYISDKLLFPFIRAAMDIRRDSGYDDLGSRNIIELASTIRKKIWEVEIYSVQYAEDIEKQFNNYFIQDNQMITQLNGIKSKIQDKI</sequence>
<keyword evidence="1" id="KW-0472">Membrane</keyword>
<gene>
    <name evidence="2" type="ORF">LBU54_04105</name>
</gene>
<protein>
    <recommendedName>
        <fullName evidence="4">Phage abortive infection protein</fullName>
    </recommendedName>
</protein>
<keyword evidence="1" id="KW-0812">Transmembrane</keyword>
<keyword evidence="3" id="KW-1185">Reference proteome</keyword>
<proteinExistence type="predicted"/>
<feature type="transmembrane region" description="Helical" evidence="1">
    <location>
        <begin position="12"/>
        <end position="31"/>
    </location>
</feature>
<feature type="transmembrane region" description="Helical" evidence="1">
    <location>
        <begin position="51"/>
        <end position="74"/>
    </location>
</feature>
<dbReference type="Proteomes" id="UP001198901">
    <property type="component" value="Unassembled WGS sequence"/>
</dbReference>
<reference evidence="3" key="1">
    <citation type="submission" date="2023-07" db="EMBL/GenBank/DDBJ databases">
        <authorList>
            <person name="Yue Y."/>
        </authorList>
    </citation>
    <scope>NUCLEOTIDE SEQUENCE [LARGE SCALE GENOMIC DNA]</scope>
    <source>
        <strain evidence="3">D23</strain>
    </source>
</reference>
<dbReference type="EMBL" id="JAIUJR010000002">
    <property type="protein sequence ID" value="MCA0131755.1"/>
    <property type="molecule type" value="Genomic_DNA"/>
</dbReference>
<evidence type="ECO:0008006" key="4">
    <source>
        <dbReference type="Google" id="ProtNLM"/>
    </source>
</evidence>